<gene>
    <name evidence="2" type="ORF">Sviol_05580</name>
</gene>
<sequence>MIELYYPALFAAAGIGPRSAAVLLITMGDNVGRVRSEALFAALCGASPVEYSSGGRCHRPLNRGGNRQANAALYRIVLTRLRWDPRTQAYYERRVAEGKTRREIIRCLKRYVAREASIWCVACPQARCPYSSWANEWRAPCPVWQERWVRSERRHAPDHHGR</sequence>
<organism evidence="2 3">
    <name type="scientific">Streptomyces violascens</name>
    <dbReference type="NCBI Taxonomy" id="67381"/>
    <lineage>
        <taxon>Bacteria</taxon>
        <taxon>Bacillati</taxon>
        <taxon>Actinomycetota</taxon>
        <taxon>Actinomycetes</taxon>
        <taxon>Kitasatosporales</taxon>
        <taxon>Streptomycetaceae</taxon>
        <taxon>Streptomyces</taxon>
    </lineage>
</organism>
<evidence type="ECO:0000259" key="1">
    <source>
        <dbReference type="Pfam" id="PF02371"/>
    </source>
</evidence>
<name>A0ABQ3QFV0_9ACTN</name>
<reference evidence="2" key="1">
    <citation type="submission" date="2024-05" db="EMBL/GenBank/DDBJ databases">
        <title>Whole genome shotgun sequence of Streptomyces violascens NBRC 12920.</title>
        <authorList>
            <person name="Komaki H."/>
            <person name="Tamura T."/>
        </authorList>
    </citation>
    <scope>NUCLEOTIDE SEQUENCE</scope>
    <source>
        <strain evidence="2">NBRC 12920</strain>
    </source>
</reference>
<proteinExistence type="predicted"/>
<dbReference type="InterPro" id="IPR003346">
    <property type="entry name" value="Transposase_20"/>
</dbReference>
<dbReference type="Pfam" id="PF02371">
    <property type="entry name" value="Transposase_20"/>
    <property type="match status" value="1"/>
</dbReference>
<dbReference type="InterPro" id="IPR047650">
    <property type="entry name" value="Transpos_IS110"/>
</dbReference>
<comment type="caution">
    <text evidence="2">The sequence shown here is derived from an EMBL/GenBank/DDBJ whole genome shotgun (WGS) entry which is preliminary data.</text>
</comment>
<dbReference type="PANTHER" id="PTHR33055:SF16">
    <property type="entry name" value="TRANSPOSASE FOR INSERTION SEQUENCE ELEMENT IS1547"/>
    <property type="match status" value="1"/>
</dbReference>
<feature type="domain" description="Transposase IS116/IS110/IS902 C-terminal" evidence="1">
    <location>
        <begin position="13"/>
        <end position="92"/>
    </location>
</feature>
<dbReference type="EMBL" id="BNDY01000002">
    <property type="protein sequence ID" value="GHI36150.1"/>
    <property type="molecule type" value="Genomic_DNA"/>
</dbReference>
<accession>A0ABQ3QFV0</accession>
<protein>
    <recommendedName>
        <fullName evidence="1">Transposase IS116/IS110/IS902 C-terminal domain-containing protein</fullName>
    </recommendedName>
</protein>
<dbReference type="Proteomes" id="UP001050808">
    <property type="component" value="Unassembled WGS sequence"/>
</dbReference>
<keyword evidence="3" id="KW-1185">Reference proteome</keyword>
<dbReference type="PANTHER" id="PTHR33055">
    <property type="entry name" value="TRANSPOSASE FOR INSERTION SEQUENCE ELEMENT IS1111A"/>
    <property type="match status" value="1"/>
</dbReference>
<evidence type="ECO:0000313" key="3">
    <source>
        <dbReference type="Proteomes" id="UP001050808"/>
    </source>
</evidence>
<evidence type="ECO:0000313" key="2">
    <source>
        <dbReference type="EMBL" id="GHI36150.1"/>
    </source>
</evidence>